<dbReference type="Pfam" id="PF04420">
    <property type="entry name" value="CHD5"/>
    <property type="match status" value="1"/>
</dbReference>
<dbReference type="EMBL" id="CP118378">
    <property type="protein sequence ID" value="WFD44444.1"/>
    <property type="molecule type" value="Genomic_DNA"/>
</dbReference>
<accession>A0AAF0JFI7</accession>
<evidence type="ECO:0000256" key="2">
    <source>
        <dbReference type="ARBA" id="ARBA00010799"/>
    </source>
</evidence>
<comment type="subcellular location">
    <subcellularLocation>
        <location evidence="1">Endoplasmic reticulum membrane</location>
        <topology evidence="1">Multi-pass membrane protein</topology>
    </subcellularLocation>
</comment>
<evidence type="ECO:0000256" key="5">
    <source>
        <dbReference type="ARBA" id="ARBA00022824"/>
    </source>
</evidence>
<evidence type="ECO:0000256" key="7">
    <source>
        <dbReference type="ARBA" id="ARBA00023136"/>
    </source>
</evidence>
<gene>
    <name evidence="9" type="primary">GET1</name>
    <name evidence="9" type="ORF">MPSI1_003112</name>
</gene>
<evidence type="ECO:0000256" key="3">
    <source>
        <dbReference type="ARBA" id="ARBA00022448"/>
    </source>
</evidence>
<dbReference type="Gene3D" id="1.10.287.660">
    <property type="entry name" value="Helix hairpin bin"/>
    <property type="match status" value="1"/>
</dbReference>
<sequence length="118" mass="13668">MHPALLIFLVSLVNQTITWFGKEKLQEVCYRFYSGIVNYSSSRKLSALKKELFATRQQMNATSAQDEFSKWAKLRRKTDKLTGQVEEQSTSRRVLTKTKLSRQDNSSLGSFLKFSCLY</sequence>
<evidence type="ECO:0000256" key="1">
    <source>
        <dbReference type="ARBA" id="ARBA00004477"/>
    </source>
</evidence>
<evidence type="ECO:0000313" key="10">
    <source>
        <dbReference type="Proteomes" id="UP001214628"/>
    </source>
</evidence>
<dbReference type="PANTHER" id="PTHR42650:SF1">
    <property type="entry name" value="GUIDED ENTRY OF TAIL-ANCHORED PROTEINS FACTOR 1"/>
    <property type="match status" value="1"/>
</dbReference>
<dbReference type="PANTHER" id="PTHR42650">
    <property type="entry name" value="TAIL-ANCHORED PROTEIN INSERTION RECEPTOR WRB"/>
    <property type="match status" value="1"/>
</dbReference>
<keyword evidence="7" id="KW-0472">Membrane</keyword>
<organism evidence="9 10">
    <name type="scientific">Malassezia psittaci</name>
    <dbReference type="NCBI Taxonomy" id="1821823"/>
    <lineage>
        <taxon>Eukaryota</taxon>
        <taxon>Fungi</taxon>
        <taxon>Dikarya</taxon>
        <taxon>Basidiomycota</taxon>
        <taxon>Ustilaginomycotina</taxon>
        <taxon>Malasseziomycetes</taxon>
        <taxon>Malasseziales</taxon>
        <taxon>Malasseziaceae</taxon>
        <taxon>Malassezia</taxon>
    </lineage>
</organism>
<dbReference type="GO" id="GO:0071816">
    <property type="term" value="P:tail-anchored membrane protein insertion into ER membrane"/>
    <property type="evidence" value="ECO:0007669"/>
    <property type="project" value="InterPro"/>
</dbReference>
<dbReference type="GO" id="GO:0043495">
    <property type="term" value="F:protein-membrane adaptor activity"/>
    <property type="evidence" value="ECO:0007669"/>
    <property type="project" value="TreeGrafter"/>
</dbReference>
<comment type="similarity">
    <text evidence="2">Belongs to the WRB/GET1 family.</text>
</comment>
<feature type="chain" id="PRO_5042247915" evidence="8">
    <location>
        <begin position="19"/>
        <end position="118"/>
    </location>
</feature>
<evidence type="ECO:0000256" key="4">
    <source>
        <dbReference type="ARBA" id="ARBA00022692"/>
    </source>
</evidence>
<dbReference type="GO" id="GO:0005789">
    <property type="term" value="C:endoplasmic reticulum membrane"/>
    <property type="evidence" value="ECO:0007669"/>
    <property type="project" value="UniProtKB-SubCell"/>
</dbReference>
<proteinExistence type="inferred from homology"/>
<evidence type="ECO:0000256" key="6">
    <source>
        <dbReference type="ARBA" id="ARBA00022989"/>
    </source>
</evidence>
<keyword evidence="3" id="KW-0813">Transport</keyword>
<protein>
    <submittedName>
        <fullName evidence="9">GET complex subunit get1</fullName>
    </submittedName>
</protein>
<dbReference type="Proteomes" id="UP001214628">
    <property type="component" value="Chromosome 4"/>
</dbReference>
<evidence type="ECO:0000256" key="8">
    <source>
        <dbReference type="SAM" id="SignalP"/>
    </source>
</evidence>
<dbReference type="InterPro" id="IPR028945">
    <property type="entry name" value="Get1"/>
</dbReference>
<keyword evidence="6" id="KW-1133">Transmembrane helix</keyword>
<feature type="signal peptide" evidence="8">
    <location>
        <begin position="1"/>
        <end position="18"/>
    </location>
</feature>
<keyword evidence="10" id="KW-1185">Reference proteome</keyword>
<keyword evidence="5" id="KW-0256">Endoplasmic reticulum</keyword>
<dbReference type="AlphaFoldDB" id="A0AAF0JFI7"/>
<name>A0AAF0JFI7_9BASI</name>
<keyword evidence="4" id="KW-0812">Transmembrane</keyword>
<dbReference type="GO" id="GO:0043529">
    <property type="term" value="C:GET complex"/>
    <property type="evidence" value="ECO:0007669"/>
    <property type="project" value="TreeGrafter"/>
</dbReference>
<dbReference type="InterPro" id="IPR029012">
    <property type="entry name" value="Helix_hairpin_bin_sf"/>
</dbReference>
<reference evidence="9" key="1">
    <citation type="submission" date="2023-02" db="EMBL/GenBank/DDBJ databases">
        <title>Mating type loci evolution in Malassezia.</title>
        <authorList>
            <person name="Coelho M.A."/>
        </authorList>
    </citation>
    <scope>NUCLEOTIDE SEQUENCE</scope>
    <source>
        <strain evidence="9">CBS 14136</strain>
    </source>
</reference>
<evidence type="ECO:0000313" key="9">
    <source>
        <dbReference type="EMBL" id="WFD44444.1"/>
    </source>
</evidence>
<keyword evidence="8" id="KW-0732">Signal</keyword>